<evidence type="ECO:0000256" key="1">
    <source>
        <dbReference type="SAM" id="MobiDB-lite"/>
    </source>
</evidence>
<feature type="compositionally biased region" description="Basic and acidic residues" evidence="1">
    <location>
        <begin position="101"/>
        <end position="119"/>
    </location>
</feature>
<protein>
    <submittedName>
        <fullName evidence="2">Uncharacterized protein</fullName>
    </submittedName>
</protein>
<reference evidence="2" key="1">
    <citation type="submission" date="2020-03" db="EMBL/GenBank/DDBJ databases">
        <authorList>
            <person name="Weist P."/>
        </authorList>
    </citation>
    <scope>NUCLEOTIDE SEQUENCE</scope>
</reference>
<name>A0A9N7Z0B1_PLEPL</name>
<organism evidence="2 3">
    <name type="scientific">Pleuronectes platessa</name>
    <name type="common">European plaice</name>
    <dbReference type="NCBI Taxonomy" id="8262"/>
    <lineage>
        <taxon>Eukaryota</taxon>
        <taxon>Metazoa</taxon>
        <taxon>Chordata</taxon>
        <taxon>Craniata</taxon>
        <taxon>Vertebrata</taxon>
        <taxon>Euteleostomi</taxon>
        <taxon>Actinopterygii</taxon>
        <taxon>Neopterygii</taxon>
        <taxon>Teleostei</taxon>
        <taxon>Neoteleostei</taxon>
        <taxon>Acanthomorphata</taxon>
        <taxon>Carangaria</taxon>
        <taxon>Pleuronectiformes</taxon>
        <taxon>Pleuronectoidei</taxon>
        <taxon>Pleuronectidae</taxon>
        <taxon>Pleuronectes</taxon>
    </lineage>
</organism>
<sequence>MAENKTESIRRAHWQPPHSPFYDVLSPASEHAVAAIPYYISATQRQRISNPISHKRAQRGGRADAGMRIYASAKTSGCLRRLEARRRAAEPRMSPCSSRITSEHKETKRQRALETEPPR</sequence>
<evidence type="ECO:0000313" key="2">
    <source>
        <dbReference type="EMBL" id="CAB1444870.1"/>
    </source>
</evidence>
<dbReference type="EMBL" id="CADEAL010003480">
    <property type="protein sequence ID" value="CAB1444870.1"/>
    <property type="molecule type" value="Genomic_DNA"/>
</dbReference>
<feature type="region of interest" description="Disordered" evidence="1">
    <location>
        <begin position="49"/>
        <end position="68"/>
    </location>
</feature>
<accession>A0A9N7Z0B1</accession>
<dbReference type="AlphaFoldDB" id="A0A9N7Z0B1"/>
<proteinExistence type="predicted"/>
<evidence type="ECO:0000313" key="3">
    <source>
        <dbReference type="Proteomes" id="UP001153269"/>
    </source>
</evidence>
<feature type="region of interest" description="Disordered" evidence="1">
    <location>
        <begin position="85"/>
        <end position="119"/>
    </location>
</feature>
<keyword evidence="3" id="KW-1185">Reference proteome</keyword>
<comment type="caution">
    <text evidence="2">The sequence shown here is derived from an EMBL/GenBank/DDBJ whole genome shotgun (WGS) entry which is preliminary data.</text>
</comment>
<dbReference type="Proteomes" id="UP001153269">
    <property type="component" value="Unassembled WGS sequence"/>
</dbReference>
<gene>
    <name evidence="2" type="ORF">PLEPLA_LOCUS32588</name>
</gene>